<evidence type="ECO:0000256" key="8">
    <source>
        <dbReference type="SAM" id="Coils"/>
    </source>
</evidence>
<feature type="transmembrane region" description="Helical" evidence="10">
    <location>
        <begin position="457"/>
        <end position="477"/>
    </location>
</feature>
<dbReference type="PANTHER" id="PTHR46494:SF1">
    <property type="entry name" value="CORA FAMILY METAL ION TRANSPORTER (EUROFUNG)"/>
    <property type="match status" value="1"/>
</dbReference>
<gene>
    <name evidence="11" type="ORF">MCHLO_09503</name>
</gene>
<keyword evidence="3" id="KW-0813">Transport</keyword>
<dbReference type="PANTHER" id="PTHR46494">
    <property type="entry name" value="CORA FAMILY METAL ION TRANSPORTER (EUROFUNG)"/>
    <property type="match status" value="1"/>
</dbReference>
<feature type="transmembrane region" description="Helical" evidence="10">
    <location>
        <begin position="489"/>
        <end position="510"/>
    </location>
</feature>
<evidence type="ECO:0000256" key="2">
    <source>
        <dbReference type="ARBA" id="ARBA00009765"/>
    </source>
</evidence>
<dbReference type="EMBL" id="DF847781">
    <property type="protein sequence ID" value="GAT52454.1"/>
    <property type="molecule type" value="Genomic_DNA"/>
</dbReference>
<keyword evidence="6 10" id="KW-1133">Transmembrane helix</keyword>
<accession>A0ABQ0LMZ0</accession>
<keyword evidence="7 10" id="KW-0472">Membrane</keyword>
<dbReference type="InterPro" id="IPR002523">
    <property type="entry name" value="MgTranspt_CorA/ZnTranspt_ZntB"/>
</dbReference>
<name>A0ABQ0LMZ0_MYCCL</name>
<evidence type="ECO:0000256" key="9">
    <source>
        <dbReference type="SAM" id="MobiDB-lite"/>
    </source>
</evidence>
<sequence>MEFPPELYRTTRELPPRIPQPSHRHGAPSGPWPFLDLDADVDLAQLERPQPRSAEWMRDWTKYPQNLFPNWTLTQQTKSGISHIVNHPSREPCTLYTVDITRDAQFTAGDNYAVAEENKSSFWERLQAMEKTNNDIRLRAMFVDNLNGPVLQMLGTTFNIEPFFFSSSINWIPARYQSEAVGEGDHITINLPFLRSMRNPTTMPPSPTSSQASTLAPTLYSADQVIDTQAPLGLSSSHRILLPDILAIHMIRSPNMSTVISYHAPHNLRATSAYTLRTRLLAAGHSVYWQKIFDATIALNPTFVLLALLWYPVYAFDESLEALYTHICWLESRVMENTDKTLTQQLHVVRAHLLHYASVLEDFRKTVAFIEDTPNPLLEHTPGITAETLTRVRELMHRESQNLLDEIARLEQNRKMQDSRLENVISLAFSSVGLEDSRTTQKLTEATVRDGAAMKQISYLTMFFLPANFAATVFGMNVVEISPDTNETLAHYVAFALPFTIVTIWIVVALRSRTRDPTSLIQQDDEDENSFLHRFSWPLRSVHRGFRRATTMNDKSRARSGTNASRSGPNSTVIAATSSRPFP</sequence>
<comment type="similarity">
    <text evidence="2">Belongs to the CorA metal ion transporter (MIT) (TC 1.A.35) family.</text>
</comment>
<keyword evidence="5 10" id="KW-0812">Transmembrane</keyword>
<evidence type="ECO:0000256" key="5">
    <source>
        <dbReference type="ARBA" id="ARBA00022692"/>
    </source>
</evidence>
<keyword evidence="4" id="KW-1003">Cell membrane</keyword>
<proteinExistence type="inferred from homology"/>
<dbReference type="InterPro" id="IPR045863">
    <property type="entry name" value="CorA_TM1_TM2"/>
</dbReference>
<dbReference type="InterPro" id="IPR045861">
    <property type="entry name" value="CorA_cytoplasmic_dom"/>
</dbReference>
<protein>
    <submittedName>
        <fullName evidence="11">Uncharacterized protein</fullName>
    </submittedName>
</protein>
<dbReference type="Gene3D" id="1.20.58.340">
    <property type="entry name" value="Magnesium transport protein CorA, transmembrane region"/>
    <property type="match status" value="2"/>
</dbReference>
<evidence type="ECO:0000256" key="3">
    <source>
        <dbReference type="ARBA" id="ARBA00022448"/>
    </source>
</evidence>
<keyword evidence="8" id="KW-0175">Coiled coil</keyword>
<dbReference type="Pfam" id="PF01544">
    <property type="entry name" value="CorA"/>
    <property type="match status" value="1"/>
</dbReference>
<dbReference type="Proteomes" id="UP000815677">
    <property type="component" value="Unassembled WGS sequence"/>
</dbReference>
<evidence type="ECO:0000256" key="1">
    <source>
        <dbReference type="ARBA" id="ARBA00004651"/>
    </source>
</evidence>
<feature type="region of interest" description="Disordered" evidence="9">
    <location>
        <begin position="548"/>
        <end position="583"/>
    </location>
</feature>
<comment type="subcellular location">
    <subcellularLocation>
        <location evidence="1">Cell membrane</location>
        <topology evidence="1">Multi-pass membrane protein</topology>
    </subcellularLocation>
</comment>
<feature type="region of interest" description="Disordered" evidence="9">
    <location>
        <begin position="1"/>
        <end position="30"/>
    </location>
</feature>
<feature type="coiled-coil region" evidence="8">
    <location>
        <begin position="393"/>
        <end position="420"/>
    </location>
</feature>
<evidence type="ECO:0000256" key="6">
    <source>
        <dbReference type="ARBA" id="ARBA00022989"/>
    </source>
</evidence>
<evidence type="ECO:0000256" key="10">
    <source>
        <dbReference type="SAM" id="Phobius"/>
    </source>
</evidence>
<organism evidence="11 12">
    <name type="scientific">Mycena chlorophos</name>
    <name type="common">Agaric fungus</name>
    <name type="synonym">Agaricus chlorophos</name>
    <dbReference type="NCBI Taxonomy" id="658473"/>
    <lineage>
        <taxon>Eukaryota</taxon>
        <taxon>Fungi</taxon>
        <taxon>Dikarya</taxon>
        <taxon>Basidiomycota</taxon>
        <taxon>Agaricomycotina</taxon>
        <taxon>Agaricomycetes</taxon>
        <taxon>Agaricomycetidae</taxon>
        <taxon>Agaricales</taxon>
        <taxon>Marasmiineae</taxon>
        <taxon>Mycenaceae</taxon>
        <taxon>Mycena</taxon>
    </lineage>
</organism>
<feature type="compositionally biased region" description="Polar residues" evidence="9">
    <location>
        <begin position="559"/>
        <end position="583"/>
    </location>
</feature>
<evidence type="ECO:0000313" key="12">
    <source>
        <dbReference type="Proteomes" id="UP000815677"/>
    </source>
</evidence>
<reference evidence="11" key="1">
    <citation type="submission" date="2014-09" db="EMBL/GenBank/DDBJ databases">
        <title>Genome sequence of the luminous mushroom Mycena chlorophos for searching fungal bioluminescence genes.</title>
        <authorList>
            <person name="Tanaka Y."/>
            <person name="Kasuga D."/>
            <person name="Oba Y."/>
            <person name="Hase S."/>
            <person name="Sato K."/>
            <person name="Oba Y."/>
            <person name="Sakakibara Y."/>
        </authorList>
    </citation>
    <scope>NUCLEOTIDE SEQUENCE</scope>
</reference>
<evidence type="ECO:0000256" key="7">
    <source>
        <dbReference type="ARBA" id="ARBA00023136"/>
    </source>
</evidence>
<keyword evidence="12" id="KW-1185">Reference proteome</keyword>
<dbReference type="SUPFAM" id="SSF143865">
    <property type="entry name" value="CorA soluble domain-like"/>
    <property type="match status" value="1"/>
</dbReference>
<evidence type="ECO:0000313" key="11">
    <source>
        <dbReference type="EMBL" id="GAT52454.1"/>
    </source>
</evidence>
<evidence type="ECO:0000256" key="4">
    <source>
        <dbReference type="ARBA" id="ARBA00022475"/>
    </source>
</evidence>
<dbReference type="SUPFAM" id="SSF144083">
    <property type="entry name" value="Magnesium transport protein CorA, transmembrane region"/>
    <property type="match status" value="1"/>
</dbReference>